<dbReference type="PANTHER" id="PTHR34319">
    <property type="entry name" value="MAJOR EXPORTED PROTEIN"/>
    <property type="match status" value="1"/>
</dbReference>
<evidence type="ECO:0000259" key="2">
    <source>
        <dbReference type="Pfam" id="PF26362"/>
    </source>
</evidence>
<keyword evidence="4" id="KW-1185">Reference proteome</keyword>
<evidence type="ECO:0000313" key="3">
    <source>
        <dbReference type="EMBL" id="MFH8133252.1"/>
    </source>
</evidence>
<organism evidence="3 4">
    <name type="scientific">Pantoea osteomyelitidis</name>
    <dbReference type="NCBI Taxonomy" id="3230026"/>
    <lineage>
        <taxon>Bacteria</taxon>
        <taxon>Pseudomonadati</taxon>
        <taxon>Pseudomonadota</taxon>
        <taxon>Gammaproteobacteria</taxon>
        <taxon>Enterobacterales</taxon>
        <taxon>Erwiniaceae</taxon>
        <taxon>Pantoea</taxon>
    </lineage>
</organism>
<feature type="domain" description="DUF8093" evidence="2">
    <location>
        <begin position="8"/>
        <end position="147"/>
    </location>
</feature>
<gene>
    <name evidence="3" type="ORF">ABU178_03525</name>
</gene>
<dbReference type="RefSeq" id="WP_397212036.1">
    <property type="nucleotide sequence ID" value="NZ_JBGFSN010000003.1"/>
</dbReference>
<evidence type="ECO:0000256" key="1">
    <source>
        <dbReference type="SAM" id="MobiDB-lite"/>
    </source>
</evidence>
<protein>
    <recommendedName>
        <fullName evidence="2">DUF8093 domain-containing protein</fullName>
    </recommendedName>
</protein>
<dbReference type="EMBL" id="JBGFSN010000003">
    <property type="protein sequence ID" value="MFH8133252.1"/>
    <property type="molecule type" value="Genomic_DNA"/>
</dbReference>
<proteinExistence type="predicted"/>
<dbReference type="InterPro" id="IPR052947">
    <property type="entry name" value="T6SS_Hcp1_domain"/>
</dbReference>
<dbReference type="Proteomes" id="UP001611251">
    <property type="component" value="Unassembled WGS sequence"/>
</dbReference>
<sequence length="254" mass="28288">MSIRLPGHNLYYLPEDNLAPKQYERILYPSLAWSRICEKYEFYDGQNTDFQLINMRERSYYRNLYQLGSHGHNEKSRMKRMVFSGDIVMLSDMHSLGNLFYINDEGKLICSNSYAFSFSGANKIICAYDRAVNRKDYQRTGGMPRPTGRQIRGRGAQSESYGTINSKAAGRLLAAGGIYNQNPQMFADTARKLGGEAAAGFDQVLNEQTAGVAIAISSVLSGAKRAGTTHLLEEAGNLKKTHGGAERAEKFAKN</sequence>
<evidence type="ECO:0000313" key="4">
    <source>
        <dbReference type="Proteomes" id="UP001611251"/>
    </source>
</evidence>
<dbReference type="InterPro" id="IPR058406">
    <property type="entry name" value="DUF8093"/>
</dbReference>
<accession>A0ABW7PSQ4</accession>
<dbReference type="Pfam" id="PF26362">
    <property type="entry name" value="DUF8093"/>
    <property type="match status" value="1"/>
</dbReference>
<dbReference type="PANTHER" id="PTHR34319:SF7">
    <property type="entry name" value="HNH ENDONUCLEASE DOMAIN-CONTAINING PROTEIN"/>
    <property type="match status" value="1"/>
</dbReference>
<reference evidence="3 4" key="1">
    <citation type="submission" date="2024-08" db="EMBL/GenBank/DDBJ databases">
        <title>Pantoea ronii - a newly identified human opportunistic pathogen.</title>
        <authorList>
            <person name="Keidar-Friedman D."/>
            <person name="Sorek N."/>
            <person name="Leshin-Carmel D."/>
            <person name="Tsur A."/>
            <person name="Amsalem M."/>
            <person name="Tolkach D."/>
            <person name="Brosh-Nissimov T."/>
        </authorList>
    </citation>
    <scope>NUCLEOTIDE SEQUENCE [LARGE SCALE GENOMIC DNA]</scope>
    <source>
        <strain evidence="3 4">AA23256</strain>
    </source>
</reference>
<feature type="region of interest" description="Disordered" evidence="1">
    <location>
        <begin position="137"/>
        <end position="159"/>
    </location>
</feature>
<comment type="caution">
    <text evidence="3">The sequence shown here is derived from an EMBL/GenBank/DDBJ whole genome shotgun (WGS) entry which is preliminary data.</text>
</comment>
<name>A0ABW7PSQ4_9GAMM</name>